<evidence type="ECO:0000256" key="25">
    <source>
        <dbReference type="RuleBase" id="RU000370"/>
    </source>
</evidence>
<evidence type="ECO:0000256" key="13">
    <source>
        <dbReference type="ARBA" id="ARBA00022982"/>
    </source>
</evidence>
<evidence type="ECO:0000256" key="22">
    <source>
        <dbReference type="ARBA" id="ARBA00034455"/>
    </source>
</evidence>
<evidence type="ECO:0000256" key="19">
    <source>
        <dbReference type="ARBA" id="ARBA00031883"/>
    </source>
</evidence>
<dbReference type="GO" id="GO:0009486">
    <property type="term" value="F:cytochrome bo3 ubiquinol oxidase activity"/>
    <property type="evidence" value="ECO:0007669"/>
    <property type="project" value="UniProtKB-EC"/>
</dbReference>
<feature type="transmembrane region" description="Helical" evidence="26">
    <location>
        <begin position="18"/>
        <end position="38"/>
    </location>
</feature>
<feature type="transmembrane region" description="Helical" evidence="26">
    <location>
        <begin position="59"/>
        <end position="76"/>
    </location>
</feature>
<evidence type="ECO:0000256" key="3">
    <source>
        <dbReference type="ARBA" id="ARBA00004651"/>
    </source>
</evidence>
<dbReference type="Gene3D" id="1.20.210.10">
    <property type="entry name" value="Cytochrome c oxidase-like, subunit I domain"/>
    <property type="match status" value="1"/>
</dbReference>
<evidence type="ECO:0000256" key="4">
    <source>
        <dbReference type="ARBA" id="ARBA00009578"/>
    </source>
</evidence>
<feature type="transmembrane region" description="Helical" evidence="26">
    <location>
        <begin position="382"/>
        <end position="405"/>
    </location>
</feature>
<comment type="cofactor">
    <cofactor evidence="2">
        <name>Cu(2+)</name>
        <dbReference type="ChEBI" id="CHEBI:29036"/>
    </cofactor>
</comment>
<keyword evidence="15" id="KW-0408">Iron</keyword>
<dbReference type="EMBL" id="BAABLX010000027">
    <property type="protein sequence ID" value="GAA4947657.1"/>
    <property type="molecule type" value="Genomic_DNA"/>
</dbReference>
<dbReference type="InterPro" id="IPR000883">
    <property type="entry name" value="Cyt_C_Oxase_1"/>
</dbReference>
<dbReference type="SUPFAM" id="SSF81442">
    <property type="entry name" value="Cytochrome c oxidase subunit I-like"/>
    <property type="match status" value="1"/>
</dbReference>
<keyword evidence="17 26" id="KW-0472">Membrane</keyword>
<organism evidence="28 29">
    <name type="scientific">Halioxenophilus aromaticivorans</name>
    <dbReference type="NCBI Taxonomy" id="1306992"/>
    <lineage>
        <taxon>Bacteria</taxon>
        <taxon>Pseudomonadati</taxon>
        <taxon>Pseudomonadota</taxon>
        <taxon>Gammaproteobacteria</taxon>
        <taxon>Alteromonadales</taxon>
        <taxon>Alteromonadaceae</taxon>
        <taxon>Halioxenophilus</taxon>
    </lineage>
</organism>
<dbReference type="GO" id="GO:0004129">
    <property type="term" value="F:cytochrome-c oxidase activity"/>
    <property type="evidence" value="ECO:0007669"/>
    <property type="project" value="InterPro"/>
</dbReference>
<evidence type="ECO:0000256" key="5">
    <source>
        <dbReference type="ARBA" id="ARBA00012941"/>
    </source>
</evidence>
<sequence length="661" mass="73813">MSILGKLSWDAIPYHEPIVMGTLLMVAVVGIAIAVAVTRYRKWGVLWRDWFTSVDHKRLGVMYIVLALVMLVRGFSDAIMMRTQLALATGGAEGYLPPEHYDQIFSAHGVIMIIFMAMPFMIGLMNIVLPLQIGARDVAFPFLNNLSFWLTAGGAVLINLSLAVGEFARTGWMAYPPLSELTFSPGVGVDYYIWALQISGIGTLLTGVNFLVTVIKMRTPGMKLMQMPIFTWTCTWANILIVASFPILTGVLGLLTLDRYLDFHFFTNDGGGNAMMYINLFWAWGHPEVYILILPAFGIFSEVISTFTAKRLFGYTSMVWASGAIAVLGFMVWLHHFFTMGSGANVNAFFGVMTMVIAVPTGVKLFNWLFTMYRGRLQITVPVLWTLGFMVTFTIGGMTGVLLAVPGADFVLHNSLFLIAHFHNTIIGGAVFGYLAGFSFWFSKSMGFHLNERLGKASFWCWQVGFYVAFMPLYVLGFLGMTRRLNHTDNPDWNLWLYIACAGAFIIMIGIVLQFVQLYVAFRDREKNRDTTGDPWNGHTLEWSTASPPQFYNFARLPDVHDIDAFTEAKEQGLAYQQVAEYQPIHMPKNTTAGVLIAGSLTVFGFAAVWHIVWLAVVGLIAAFGFFIHRAYDDDVDYYVQPDQVAEIESQHLAAVKEAAL</sequence>
<dbReference type="PROSITE" id="PS50855">
    <property type="entry name" value="COX1"/>
    <property type="match status" value="1"/>
</dbReference>
<proteinExistence type="inferred from homology"/>
<evidence type="ECO:0000259" key="27">
    <source>
        <dbReference type="PROSITE" id="PS50855"/>
    </source>
</evidence>
<dbReference type="EC" id="7.1.1.3" evidence="5"/>
<evidence type="ECO:0000256" key="16">
    <source>
        <dbReference type="ARBA" id="ARBA00023008"/>
    </source>
</evidence>
<evidence type="ECO:0000256" key="12">
    <source>
        <dbReference type="ARBA" id="ARBA00022723"/>
    </source>
</evidence>
<evidence type="ECO:0000256" key="1">
    <source>
        <dbReference type="ARBA" id="ARBA00001970"/>
    </source>
</evidence>
<keyword evidence="14 26" id="KW-1133">Transmembrane helix</keyword>
<feature type="transmembrane region" description="Helical" evidence="26">
    <location>
        <begin position="105"/>
        <end position="128"/>
    </location>
</feature>
<evidence type="ECO:0000256" key="10">
    <source>
        <dbReference type="ARBA" id="ARBA00022660"/>
    </source>
</evidence>
<gene>
    <name evidence="28" type="primary">cyoB</name>
    <name evidence="28" type="ORF">GCM10025791_29260</name>
</gene>
<dbReference type="Proteomes" id="UP001409585">
    <property type="component" value="Unassembled WGS sequence"/>
</dbReference>
<feature type="transmembrane region" description="Helical" evidence="26">
    <location>
        <begin position="346"/>
        <end position="370"/>
    </location>
</feature>
<dbReference type="InterPro" id="IPR023615">
    <property type="entry name" value="Cyt_c_Oxase_su1_BS"/>
</dbReference>
<dbReference type="GO" id="GO:0046872">
    <property type="term" value="F:metal ion binding"/>
    <property type="evidence" value="ECO:0007669"/>
    <property type="project" value="UniProtKB-KW"/>
</dbReference>
<dbReference type="InterPro" id="IPR023616">
    <property type="entry name" value="Cyt_c_oxase-like_su1_dom"/>
</dbReference>
<evidence type="ECO:0000256" key="2">
    <source>
        <dbReference type="ARBA" id="ARBA00001973"/>
    </source>
</evidence>
<evidence type="ECO:0000256" key="8">
    <source>
        <dbReference type="ARBA" id="ARBA00022475"/>
    </source>
</evidence>
<evidence type="ECO:0000256" key="15">
    <source>
        <dbReference type="ARBA" id="ARBA00023004"/>
    </source>
</evidence>
<evidence type="ECO:0000256" key="9">
    <source>
        <dbReference type="ARBA" id="ARBA00022617"/>
    </source>
</evidence>
<comment type="subunit">
    <text evidence="23">The cytochrome bo(3) ubiquinol oxidase complex is a heterooctamer of two A chains, two B chains, two C chains and two D chains.</text>
</comment>
<keyword evidence="8" id="KW-1003">Cell membrane</keyword>
<dbReference type="RefSeq" id="WP_345423733.1">
    <property type="nucleotide sequence ID" value="NZ_AP031496.1"/>
</dbReference>
<evidence type="ECO:0000256" key="21">
    <source>
        <dbReference type="ARBA" id="ARBA00032435"/>
    </source>
</evidence>
<feature type="transmembrane region" description="Helical" evidence="26">
    <location>
        <begin position="595"/>
        <end position="628"/>
    </location>
</feature>
<comment type="catalytic activity">
    <reaction evidence="24">
        <text>2 a ubiquinol + O2 + n H(+)(in) = 2 a ubiquinone + 2 H2O + n H(+)(out)</text>
        <dbReference type="Rhea" id="RHEA:30251"/>
        <dbReference type="Rhea" id="RHEA-COMP:9565"/>
        <dbReference type="Rhea" id="RHEA-COMP:9566"/>
        <dbReference type="ChEBI" id="CHEBI:15377"/>
        <dbReference type="ChEBI" id="CHEBI:15378"/>
        <dbReference type="ChEBI" id="CHEBI:15379"/>
        <dbReference type="ChEBI" id="CHEBI:16389"/>
        <dbReference type="ChEBI" id="CHEBI:17976"/>
        <dbReference type="EC" id="7.1.1.3"/>
    </reaction>
</comment>
<evidence type="ECO:0000256" key="6">
    <source>
        <dbReference type="ARBA" id="ARBA00014691"/>
    </source>
</evidence>
<dbReference type="AlphaFoldDB" id="A0AAV3U4I8"/>
<evidence type="ECO:0000256" key="20">
    <source>
        <dbReference type="ARBA" id="ARBA00032190"/>
    </source>
</evidence>
<keyword evidence="29" id="KW-1185">Reference proteome</keyword>
<dbReference type="Pfam" id="PF00115">
    <property type="entry name" value="COX1"/>
    <property type="match status" value="1"/>
</dbReference>
<comment type="cofactor">
    <cofactor evidence="22">
        <name>Fe(II)-heme o</name>
        <dbReference type="ChEBI" id="CHEBI:60530"/>
    </cofactor>
</comment>
<keyword evidence="7 25" id="KW-0813">Transport</keyword>
<dbReference type="FunFam" id="1.20.210.10:FF:000002">
    <property type="entry name" value="Cytochrome o ubiquinol oxidase, subunit I"/>
    <property type="match status" value="1"/>
</dbReference>
<evidence type="ECO:0000256" key="26">
    <source>
        <dbReference type="SAM" id="Phobius"/>
    </source>
</evidence>
<evidence type="ECO:0000256" key="11">
    <source>
        <dbReference type="ARBA" id="ARBA00022692"/>
    </source>
</evidence>
<dbReference type="InterPro" id="IPR014207">
    <property type="entry name" value="Cyt_c_ubiqinol_oxidase_su1"/>
</dbReference>
<dbReference type="PANTHER" id="PTHR10422:SF35">
    <property type="entry name" value="CYTOCHROME BO(3) UBIQUINOL OXIDASE SUBUNIT 1"/>
    <property type="match status" value="1"/>
</dbReference>
<keyword evidence="11 25" id="KW-0812">Transmembrane</keyword>
<feature type="transmembrane region" description="Helical" evidence="26">
    <location>
        <begin position="148"/>
        <end position="172"/>
    </location>
</feature>
<dbReference type="PRINTS" id="PR01165">
    <property type="entry name" value="CYCOXIDASEI"/>
</dbReference>
<reference evidence="29" key="1">
    <citation type="journal article" date="2019" name="Int. J. Syst. Evol. Microbiol.">
        <title>The Global Catalogue of Microorganisms (GCM) 10K type strain sequencing project: providing services to taxonomists for standard genome sequencing and annotation.</title>
        <authorList>
            <consortium name="The Broad Institute Genomics Platform"/>
            <consortium name="The Broad Institute Genome Sequencing Center for Infectious Disease"/>
            <person name="Wu L."/>
            <person name="Ma J."/>
        </authorList>
    </citation>
    <scope>NUCLEOTIDE SEQUENCE [LARGE SCALE GENOMIC DNA]</scope>
    <source>
        <strain evidence="29">JCM 19134</strain>
    </source>
</reference>
<keyword evidence="12" id="KW-0479">Metal-binding</keyword>
<dbReference type="GO" id="GO:0015990">
    <property type="term" value="P:electron transport coupled proton transport"/>
    <property type="evidence" value="ECO:0007669"/>
    <property type="project" value="TreeGrafter"/>
</dbReference>
<feature type="transmembrane region" description="Helical" evidence="26">
    <location>
        <begin position="417"/>
        <end position="442"/>
    </location>
</feature>
<dbReference type="GO" id="GO:0016682">
    <property type="term" value="F:oxidoreductase activity, acting on diphenols and related substances as donors, oxygen as acceptor"/>
    <property type="evidence" value="ECO:0007669"/>
    <property type="project" value="InterPro"/>
</dbReference>
<dbReference type="PROSITE" id="PS00077">
    <property type="entry name" value="COX1_CUB"/>
    <property type="match status" value="1"/>
</dbReference>
<name>A0AAV3U4I8_9ALTE</name>
<accession>A0AAV3U4I8</accession>
<evidence type="ECO:0000313" key="29">
    <source>
        <dbReference type="Proteomes" id="UP001409585"/>
    </source>
</evidence>
<feature type="transmembrane region" description="Helical" evidence="26">
    <location>
        <begin position="312"/>
        <end position="334"/>
    </location>
</feature>
<feature type="transmembrane region" description="Helical" evidence="26">
    <location>
        <begin position="495"/>
        <end position="520"/>
    </location>
</feature>
<protein>
    <recommendedName>
        <fullName evidence="6">Cytochrome bo(3) ubiquinol oxidase subunit 1</fullName>
        <ecNumber evidence="5">7.1.1.3</ecNumber>
    </recommendedName>
    <alternativeName>
        <fullName evidence="20">Cytochrome o ubiquinol oxidase subunit 1</fullName>
    </alternativeName>
    <alternativeName>
        <fullName evidence="18">Oxidase bo(3) subunit 1</fullName>
    </alternativeName>
    <alternativeName>
        <fullName evidence="21">Ubiquinol oxidase polypeptide I</fullName>
    </alternativeName>
    <alternativeName>
        <fullName evidence="19">Ubiquinol oxidase subunit 1</fullName>
    </alternativeName>
</protein>
<evidence type="ECO:0000256" key="14">
    <source>
        <dbReference type="ARBA" id="ARBA00022989"/>
    </source>
</evidence>
<comment type="similarity">
    <text evidence="4 25">Belongs to the heme-copper respiratory oxidase family.</text>
</comment>
<feature type="transmembrane region" description="Helical" evidence="26">
    <location>
        <begin position="454"/>
        <end position="475"/>
    </location>
</feature>
<dbReference type="GO" id="GO:0009060">
    <property type="term" value="P:aerobic respiration"/>
    <property type="evidence" value="ECO:0007669"/>
    <property type="project" value="InterPro"/>
</dbReference>
<dbReference type="PANTHER" id="PTHR10422">
    <property type="entry name" value="CYTOCHROME C OXIDASE SUBUNIT 1"/>
    <property type="match status" value="1"/>
</dbReference>
<dbReference type="GO" id="GO:0005886">
    <property type="term" value="C:plasma membrane"/>
    <property type="evidence" value="ECO:0007669"/>
    <property type="project" value="UniProtKB-SubCell"/>
</dbReference>
<comment type="caution">
    <text evidence="28">The sequence shown here is derived from an EMBL/GenBank/DDBJ whole genome shotgun (WGS) entry which is preliminary data.</text>
</comment>
<dbReference type="InterPro" id="IPR036927">
    <property type="entry name" value="Cyt_c_oxase-like_su1_sf"/>
</dbReference>
<comment type="cofactor">
    <cofactor evidence="1">
        <name>heme b</name>
        <dbReference type="ChEBI" id="CHEBI:60344"/>
    </cofactor>
</comment>
<feature type="domain" description="Cytochrome oxidase subunit I profile" evidence="27">
    <location>
        <begin position="41"/>
        <end position="561"/>
    </location>
</feature>
<comment type="subcellular location">
    <subcellularLocation>
        <location evidence="3">Cell membrane</location>
        <topology evidence="3">Multi-pass membrane protein</topology>
    </subcellularLocation>
</comment>
<keyword evidence="13 25" id="KW-0249">Electron transport</keyword>
<evidence type="ECO:0000256" key="17">
    <source>
        <dbReference type="ARBA" id="ARBA00023136"/>
    </source>
</evidence>
<dbReference type="GO" id="GO:0022904">
    <property type="term" value="P:respiratory electron transport chain"/>
    <property type="evidence" value="ECO:0007669"/>
    <property type="project" value="TreeGrafter"/>
</dbReference>
<feature type="transmembrane region" description="Helical" evidence="26">
    <location>
        <begin position="277"/>
        <end position="300"/>
    </location>
</feature>
<evidence type="ECO:0000313" key="28">
    <source>
        <dbReference type="EMBL" id="GAA4947657.1"/>
    </source>
</evidence>
<feature type="transmembrane region" description="Helical" evidence="26">
    <location>
        <begin position="236"/>
        <end position="257"/>
    </location>
</feature>
<feature type="transmembrane region" description="Helical" evidence="26">
    <location>
        <begin position="192"/>
        <end position="215"/>
    </location>
</feature>
<dbReference type="NCBIfam" id="TIGR02843">
    <property type="entry name" value="CyoB"/>
    <property type="match status" value="1"/>
</dbReference>
<evidence type="ECO:0000256" key="7">
    <source>
        <dbReference type="ARBA" id="ARBA00022448"/>
    </source>
</evidence>
<keyword evidence="9 25" id="KW-0349">Heme</keyword>
<evidence type="ECO:0000256" key="18">
    <source>
        <dbReference type="ARBA" id="ARBA00030075"/>
    </source>
</evidence>
<dbReference type="CDD" id="cd01662">
    <property type="entry name" value="Ubiquinol_Oxidase_I"/>
    <property type="match status" value="1"/>
</dbReference>
<evidence type="ECO:0000256" key="23">
    <source>
        <dbReference type="ARBA" id="ARBA00034513"/>
    </source>
</evidence>
<dbReference type="GO" id="GO:0020037">
    <property type="term" value="F:heme binding"/>
    <property type="evidence" value="ECO:0007669"/>
    <property type="project" value="InterPro"/>
</dbReference>
<keyword evidence="10 25" id="KW-0679">Respiratory chain</keyword>
<evidence type="ECO:0000256" key="24">
    <source>
        <dbReference type="ARBA" id="ARBA00048190"/>
    </source>
</evidence>
<keyword evidence="16" id="KW-0186">Copper</keyword>